<dbReference type="RefSeq" id="WP_200795851.1">
    <property type="nucleotide sequence ID" value="NZ_BJWI01000042.1"/>
</dbReference>
<dbReference type="GO" id="GO:0008758">
    <property type="term" value="F:UDP-2,3-diacylglucosamine hydrolase activity"/>
    <property type="evidence" value="ECO:0007669"/>
    <property type="project" value="TreeGrafter"/>
</dbReference>
<dbReference type="GO" id="GO:0009245">
    <property type="term" value="P:lipid A biosynthetic process"/>
    <property type="evidence" value="ECO:0007669"/>
    <property type="project" value="TreeGrafter"/>
</dbReference>
<dbReference type="PANTHER" id="PTHR31302">
    <property type="entry name" value="TRANSMEMBRANE PROTEIN WITH METALLOPHOSPHOESTERASE DOMAIN-RELATED"/>
    <property type="match status" value="1"/>
</dbReference>
<dbReference type="Gene3D" id="3.60.21.10">
    <property type="match status" value="1"/>
</dbReference>
<organism evidence="5 6">
    <name type="scientific">Halolactibacillus halophilus</name>
    <dbReference type="NCBI Taxonomy" id="306540"/>
    <lineage>
        <taxon>Bacteria</taxon>
        <taxon>Bacillati</taxon>
        <taxon>Bacillota</taxon>
        <taxon>Bacilli</taxon>
        <taxon>Bacillales</taxon>
        <taxon>Bacillaceae</taxon>
        <taxon>Halolactibacillus</taxon>
    </lineage>
</organism>
<accession>A0A1I5SCT6</accession>
<evidence type="ECO:0000313" key="5">
    <source>
        <dbReference type="EMBL" id="SFP68529.1"/>
    </source>
</evidence>
<dbReference type="EMBL" id="FOXC01000042">
    <property type="protein sequence ID" value="SFP68529.1"/>
    <property type="molecule type" value="Genomic_DNA"/>
</dbReference>
<sequence>MIETTQLTIQSDHIPEDFDSFKIAQVSDLHNAMFGKDNQRLTKAIEKVEPDLIVVTGDVIDSRRTDVDVAYRFFEAVKNIAPVYYVTGNHEARLDLYPTFQSRIEDIGVQVLKNTSIELTKNNETITLTGVDDPLFQQDSTEEATMMNQLDRALPEASNYTILLSHRPEHFSLYEQAGVDLVFSGHAHGGQVRLPFIGGLIAPHQGWLPEYTSGKYVSSETTMIVSRGLGNSLFPIRVNNPPELIVVTLTNR</sequence>
<keyword evidence="7" id="KW-1185">Reference proteome</keyword>
<dbReference type="GO" id="GO:0046872">
    <property type="term" value="F:metal ion binding"/>
    <property type="evidence" value="ECO:0007669"/>
    <property type="project" value="UniProtKB-KW"/>
</dbReference>
<dbReference type="InterPro" id="IPR029052">
    <property type="entry name" value="Metallo-depent_PP-like"/>
</dbReference>
<proteinExistence type="predicted"/>
<dbReference type="PANTHER" id="PTHR31302:SF31">
    <property type="entry name" value="PHOSPHODIESTERASE YAEI"/>
    <property type="match status" value="1"/>
</dbReference>
<gene>
    <name evidence="4" type="ORF">HHA03_20580</name>
    <name evidence="5" type="ORF">SAMN05421839_14216</name>
</gene>
<dbReference type="InterPro" id="IPR004843">
    <property type="entry name" value="Calcineurin-like_PHP"/>
</dbReference>
<evidence type="ECO:0000313" key="6">
    <source>
        <dbReference type="Proteomes" id="UP000242243"/>
    </source>
</evidence>
<evidence type="ECO:0000313" key="7">
    <source>
        <dbReference type="Proteomes" id="UP000321547"/>
    </source>
</evidence>
<dbReference type="CDD" id="cd07385">
    <property type="entry name" value="MPP_YkuE_C"/>
    <property type="match status" value="1"/>
</dbReference>
<evidence type="ECO:0000256" key="1">
    <source>
        <dbReference type="ARBA" id="ARBA00022723"/>
    </source>
</evidence>
<dbReference type="AlphaFoldDB" id="A0A1I5SCT6"/>
<evidence type="ECO:0000256" key="2">
    <source>
        <dbReference type="ARBA" id="ARBA00022801"/>
    </source>
</evidence>
<feature type="domain" description="Calcineurin-like phosphoesterase" evidence="3">
    <location>
        <begin position="21"/>
        <end position="189"/>
    </location>
</feature>
<dbReference type="EMBL" id="BJWI01000042">
    <property type="protein sequence ID" value="GEM02526.1"/>
    <property type="molecule type" value="Genomic_DNA"/>
</dbReference>
<evidence type="ECO:0000259" key="3">
    <source>
        <dbReference type="Pfam" id="PF00149"/>
    </source>
</evidence>
<reference evidence="4 7" key="2">
    <citation type="submission" date="2019-07" db="EMBL/GenBank/DDBJ databases">
        <title>Whole genome shotgun sequence of Halolactibacillus halophilus NBRC 100868.</title>
        <authorList>
            <person name="Hosoyama A."/>
            <person name="Uohara A."/>
            <person name="Ohji S."/>
            <person name="Ichikawa N."/>
        </authorList>
    </citation>
    <scope>NUCLEOTIDE SEQUENCE [LARGE SCALE GENOMIC DNA]</scope>
    <source>
        <strain evidence="4 7">NBRC 100868</strain>
    </source>
</reference>
<reference evidence="5 6" key="1">
    <citation type="submission" date="2016-10" db="EMBL/GenBank/DDBJ databases">
        <authorList>
            <person name="de Groot N.N."/>
        </authorList>
    </citation>
    <scope>NUCLEOTIDE SEQUENCE [LARGE SCALE GENOMIC DNA]</scope>
    <source>
        <strain evidence="5 6">DSM 17073</strain>
    </source>
</reference>
<keyword evidence="1" id="KW-0479">Metal-binding</keyword>
<dbReference type="Pfam" id="PF00149">
    <property type="entry name" value="Metallophos"/>
    <property type="match status" value="1"/>
</dbReference>
<name>A0A1I5SCT6_9BACI</name>
<protein>
    <submittedName>
        <fullName evidence="4">Phosphoesterase</fullName>
    </submittedName>
</protein>
<dbReference type="Proteomes" id="UP000242243">
    <property type="component" value="Unassembled WGS sequence"/>
</dbReference>
<dbReference type="GO" id="GO:0016020">
    <property type="term" value="C:membrane"/>
    <property type="evidence" value="ECO:0007669"/>
    <property type="project" value="GOC"/>
</dbReference>
<dbReference type="InterPro" id="IPR051158">
    <property type="entry name" value="Metallophosphoesterase_sf"/>
</dbReference>
<evidence type="ECO:0000313" key="4">
    <source>
        <dbReference type="EMBL" id="GEM02526.1"/>
    </source>
</evidence>
<dbReference type="Proteomes" id="UP000321547">
    <property type="component" value="Unassembled WGS sequence"/>
</dbReference>
<dbReference type="SUPFAM" id="SSF56300">
    <property type="entry name" value="Metallo-dependent phosphatases"/>
    <property type="match status" value="1"/>
</dbReference>
<keyword evidence="2" id="KW-0378">Hydrolase</keyword>